<feature type="compositionally biased region" description="Basic and acidic residues" evidence="1">
    <location>
        <begin position="470"/>
        <end position="479"/>
    </location>
</feature>
<comment type="caution">
    <text evidence="2">The sequence shown here is derived from an EMBL/GenBank/DDBJ whole genome shotgun (WGS) entry which is preliminary data.</text>
</comment>
<feature type="compositionally biased region" description="Polar residues" evidence="1">
    <location>
        <begin position="382"/>
        <end position="391"/>
    </location>
</feature>
<accession>A0A507BYS1</accession>
<gene>
    <name evidence="2" type="ORF">SeMB42_g07397</name>
</gene>
<evidence type="ECO:0000256" key="1">
    <source>
        <dbReference type="SAM" id="MobiDB-lite"/>
    </source>
</evidence>
<dbReference type="EMBL" id="QEAN01000516">
    <property type="protein sequence ID" value="TPX33957.1"/>
    <property type="molecule type" value="Genomic_DNA"/>
</dbReference>
<dbReference type="AlphaFoldDB" id="A0A507BYS1"/>
<dbReference type="Proteomes" id="UP000317494">
    <property type="component" value="Unassembled WGS sequence"/>
</dbReference>
<name>A0A507BYS1_9FUNG</name>
<dbReference type="VEuPathDB" id="FungiDB:SeMB42_g07397"/>
<keyword evidence="3" id="KW-1185">Reference proteome</keyword>
<feature type="region of interest" description="Disordered" evidence="1">
    <location>
        <begin position="354"/>
        <end position="479"/>
    </location>
</feature>
<feature type="compositionally biased region" description="Low complexity" evidence="1">
    <location>
        <begin position="415"/>
        <end position="429"/>
    </location>
</feature>
<protein>
    <submittedName>
        <fullName evidence="2">Uncharacterized protein</fullName>
    </submittedName>
</protein>
<evidence type="ECO:0000313" key="2">
    <source>
        <dbReference type="EMBL" id="TPX33957.1"/>
    </source>
</evidence>
<proteinExistence type="predicted"/>
<feature type="compositionally biased region" description="Polar residues" evidence="1">
    <location>
        <begin position="430"/>
        <end position="444"/>
    </location>
</feature>
<evidence type="ECO:0000313" key="3">
    <source>
        <dbReference type="Proteomes" id="UP000317494"/>
    </source>
</evidence>
<feature type="compositionally biased region" description="Low complexity" evidence="1">
    <location>
        <begin position="392"/>
        <end position="403"/>
    </location>
</feature>
<reference evidence="2 3" key="1">
    <citation type="journal article" date="2019" name="Sci. Rep.">
        <title>Comparative genomics of chytrid fungi reveal insights into the obligate biotrophic and pathogenic lifestyle of Synchytrium endobioticum.</title>
        <authorList>
            <person name="van de Vossenberg B.T.L.H."/>
            <person name="Warris S."/>
            <person name="Nguyen H.D.T."/>
            <person name="van Gent-Pelzer M.P.E."/>
            <person name="Joly D.L."/>
            <person name="van de Geest H.C."/>
            <person name="Bonants P.J.M."/>
            <person name="Smith D.S."/>
            <person name="Levesque C.A."/>
            <person name="van der Lee T.A.J."/>
        </authorList>
    </citation>
    <scope>NUCLEOTIDE SEQUENCE [LARGE SCALE GENOMIC DNA]</scope>
    <source>
        <strain evidence="2 3">MB42</strain>
    </source>
</reference>
<organism evidence="2 3">
    <name type="scientific">Synchytrium endobioticum</name>
    <dbReference type="NCBI Taxonomy" id="286115"/>
    <lineage>
        <taxon>Eukaryota</taxon>
        <taxon>Fungi</taxon>
        <taxon>Fungi incertae sedis</taxon>
        <taxon>Chytridiomycota</taxon>
        <taxon>Chytridiomycota incertae sedis</taxon>
        <taxon>Chytridiomycetes</taxon>
        <taxon>Synchytriales</taxon>
        <taxon>Synchytriaceae</taxon>
        <taxon>Synchytrium</taxon>
    </lineage>
</organism>
<sequence length="479" mass="53350">MQSNRIDEGNHESCQTTLDTSRDLQHQVRNGKLGLDHPITNIHTVLGQVNDALNTGDPSLEFIFVEPYTSKIIYKNKLGINLRPFGHAALRYTLPDAKDTSSAITIATTTDTTTTIVDDAPNSLRNYNPNTHHNIENNQVLINITKIKGQKLIKFFNPSEFLYGIGEDAYEQGGCYSRHVVGIRIERIAKEKILLLHKYFEGLSERAHAAGRRHDVGFSTACGPLTNRLRTVLPTLGGLQLRERGNCCRWVSKGLQAAHLIKHSRMYPLDLFIELLTTQSLHDPNNVHVVYYERIPHAFHRWGESYGNAHSVAFGALTIPGLYRTWKYRKPWEFAHVIVRVPDGQETAIIEKVQPPERSVVKSSSRTGMSGGGISMMSPTTNAASTTIPISQQEQEPVQQHQQNTPPKGEKNVDQPTSIISQTSNSTSPLKRSTTPTRLSSVQWKQGIADSPVTPGSIRRPRSPPVVLDGCHESEEVSP</sequence>